<comment type="similarity">
    <text evidence="1">Belongs to the azoreductase type 2 family.</text>
</comment>
<dbReference type="RefSeq" id="WP_089753684.1">
    <property type="nucleotide sequence ID" value="NZ_FOOG01000039.1"/>
</dbReference>
<dbReference type="GO" id="GO:0005829">
    <property type="term" value="C:cytosol"/>
    <property type="evidence" value="ECO:0007669"/>
    <property type="project" value="TreeGrafter"/>
</dbReference>
<evidence type="ECO:0000256" key="1">
    <source>
        <dbReference type="ARBA" id="ARBA00009428"/>
    </source>
</evidence>
<dbReference type="GO" id="GO:0016491">
    <property type="term" value="F:oxidoreductase activity"/>
    <property type="evidence" value="ECO:0007669"/>
    <property type="project" value="InterPro"/>
</dbReference>
<dbReference type="EMBL" id="FOOG01000039">
    <property type="protein sequence ID" value="SFG38892.1"/>
    <property type="molecule type" value="Genomic_DNA"/>
</dbReference>
<organism evidence="3 4">
    <name type="scientific">Halobacillus alkaliphilus</name>
    <dbReference type="NCBI Taxonomy" id="396056"/>
    <lineage>
        <taxon>Bacteria</taxon>
        <taxon>Bacillati</taxon>
        <taxon>Bacillota</taxon>
        <taxon>Bacilli</taxon>
        <taxon>Bacillales</taxon>
        <taxon>Bacillaceae</taxon>
        <taxon>Halobacillus</taxon>
    </lineage>
</organism>
<dbReference type="Proteomes" id="UP000198897">
    <property type="component" value="Unassembled WGS sequence"/>
</dbReference>
<proteinExistence type="inferred from homology"/>
<dbReference type="OrthoDB" id="9790975at2"/>
<dbReference type="AlphaFoldDB" id="A0A1I2REH6"/>
<keyword evidence="4" id="KW-1185">Reference proteome</keyword>
<evidence type="ECO:0000259" key="2">
    <source>
        <dbReference type="Pfam" id="PF03358"/>
    </source>
</evidence>
<name>A0A1I2REH6_9BACI</name>
<dbReference type="InterPro" id="IPR005025">
    <property type="entry name" value="FMN_Rdtase-like_dom"/>
</dbReference>
<dbReference type="GO" id="GO:0010181">
    <property type="term" value="F:FMN binding"/>
    <property type="evidence" value="ECO:0007669"/>
    <property type="project" value="TreeGrafter"/>
</dbReference>
<evidence type="ECO:0000313" key="3">
    <source>
        <dbReference type="EMBL" id="SFG38892.1"/>
    </source>
</evidence>
<reference evidence="4" key="1">
    <citation type="submission" date="2016-10" db="EMBL/GenBank/DDBJ databases">
        <authorList>
            <person name="Varghese N."/>
            <person name="Submissions S."/>
        </authorList>
    </citation>
    <scope>NUCLEOTIDE SEQUENCE [LARGE SCALE GENOMIC DNA]</scope>
    <source>
        <strain evidence="4">FP5</strain>
    </source>
</reference>
<protein>
    <submittedName>
        <fullName evidence="3">Azobenzene reductase</fullName>
    </submittedName>
</protein>
<gene>
    <name evidence="3" type="ORF">SAMN05216353_13927</name>
</gene>
<feature type="domain" description="NADPH-dependent FMN reductase-like" evidence="2">
    <location>
        <begin position="1"/>
        <end position="136"/>
    </location>
</feature>
<dbReference type="InterPro" id="IPR029039">
    <property type="entry name" value="Flavoprotein-like_sf"/>
</dbReference>
<dbReference type="PANTHER" id="PTHR30543:SF21">
    <property type="entry name" value="NAD(P)H-DEPENDENT FMN REDUCTASE LOT6"/>
    <property type="match status" value="1"/>
</dbReference>
<accession>A0A1I2REH6</accession>
<dbReference type="Pfam" id="PF03358">
    <property type="entry name" value="FMN_red"/>
    <property type="match status" value="1"/>
</dbReference>
<dbReference type="InterPro" id="IPR050712">
    <property type="entry name" value="NAD(P)H-dep_reductase"/>
</dbReference>
<dbReference type="Gene3D" id="3.40.50.360">
    <property type="match status" value="1"/>
</dbReference>
<sequence>MDIVVISGSPRKLGRTRIAAYEMAIKLKADLIDLSEEPMPLFNGDSSQGKHPAVQRLRQKAEEADAFVWVSPEYHNGMSGALKNALEFLNGTHFQRKPILLLSVCGGGKGGINAVNQMRTVGRGLYAMVVPHQMVFDPEDFDANFVLTEKAIERLHSTIEEFQQWLPVKV</sequence>
<dbReference type="SUPFAM" id="SSF52218">
    <property type="entry name" value="Flavoproteins"/>
    <property type="match status" value="1"/>
</dbReference>
<evidence type="ECO:0000313" key="4">
    <source>
        <dbReference type="Proteomes" id="UP000198897"/>
    </source>
</evidence>
<dbReference type="PANTHER" id="PTHR30543">
    <property type="entry name" value="CHROMATE REDUCTASE"/>
    <property type="match status" value="1"/>
</dbReference>